<dbReference type="Proteomes" id="UP000231987">
    <property type="component" value="Unassembled WGS sequence"/>
</dbReference>
<sequence>MRTVAGLFDDYGEARGAVSDLEAAGFPSEDISIVANNAGDRYSADGSGAASGAGAGAGLGAVGGGTLGLLTGLGLMAIPGVGPVVAAGWLASTAAGAAAGALAGGAAGGIIGSLTDSGIEEEDAHLYAEGVRRGGALVVVRTEEPLVAQADGILRNRDAVDISVRRRAYTEDGWTRFDTASGPYSLDEIERERERLSRPAL</sequence>
<reference evidence="2 3" key="1">
    <citation type="submission" date="2017-06" db="EMBL/GenBank/DDBJ databases">
        <title>Ensifer strains isolated from leguminous trees and herbs display diverse denitrification phenotypes with some acting as strong N2O sinks.</title>
        <authorList>
            <person name="Woliy K."/>
            <person name="Mania D."/>
            <person name="Bakken L.R."/>
            <person name="Frostegard A."/>
        </authorList>
    </citation>
    <scope>NUCLEOTIDE SEQUENCE [LARGE SCALE GENOMIC DNA]</scope>
    <source>
        <strain evidence="2 3">AC50a</strain>
    </source>
</reference>
<accession>A0A2J0Z534</accession>
<evidence type="ECO:0000313" key="3">
    <source>
        <dbReference type="Proteomes" id="UP000231987"/>
    </source>
</evidence>
<name>A0A2J0Z534_RHIML</name>
<dbReference type="InterPro" id="IPR025889">
    <property type="entry name" value="GSP17M-like_dom"/>
</dbReference>
<gene>
    <name evidence="2" type="ORF">CEJ86_07950</name>
</gene>
<dbReference type="AlphaFoldDB" id="A0A2J0Z534"/>
<organism evidence="2 3">
    <name type="scientific">Rhizobium meliloti</name>
    <name type="common">Ensifer meliloti</name>
    <name type="synonym">Sinorhizobium meliloti</name>
    <dbReference type="NCBI Taxonomy" id="382"/>
    <lineage>
        <taxon>Bacteria</taxon>
        <taxon>Pseudomonadati</taxon>
        <taxon>Pseudomonadota</taxon>
        <taxon>Alphaproteobacteria</taxon>
        <taxon>Hyphomicrobiales</taxon>
        <taxon>Rhizobiaceae</taxon>
        <taxon>Sinorhizobium/Ensifer group</taxon>
        <taxon>Sinorhizobium</taxon>
    </lineage>
</organism>
<feature type="domain" description="General stress protein 17M-like" evidence="1">
    <location>
        <begin position="4"/>
        <end position="70"/>
    </location>
</feature>
<comment type="caution">
    <text evidence="2">The sequence shown here is derived from an EMBL/GenBank/DDBJ whole genome shotgun (WGS) entry which is preliminary data.</text>
</comment>
<dbReference type="Pfam" id="PF11181">
    <property type="entry name" value="YflT"/>
    <property type="match status" value="1"/>
</dbReference>
<proteinExistence type="predicted"/>
<dbReference type="RefSeq" id="WP_100670922.1">
    <property type="nucleotide sequence ID" value="NZ_JBKOIJ010000002.1"/>
</dbReference>
<evidence type="ECO:0000313" key="2">
    <source>
        <dbReference type="EMBL" id="PJR15639.1"/>
    </source>
</evidence>
<protein>
    <recommendedName>
        <fullName evidence="1">General stress protein 17M-like domain-containing protein</fullName>
    </recommendedName>
</protein>
<dbReference type="InterPro" id="IPR052948">
    <property type="entry name" value="Low_temp-induced_all0457"/>
</dbReference>
<dbReference type="EMBL" id="NJGD01000003">
    <property type="protein sequence ID" value="PJR15639.1"/>
    <property type="molecule type" value="Genomic_DNA"/>
</dbReference>
<dbReference type="PANTHER" id="PTHR36109:SF2">
    <property type="entry name" value="MEMBRANE PROTEIN"/>
    <property type="match status" value="1"/>
</dbReference>
<evidence type="ECO:0000259" key="1">
    <source>
        <dbReference type="Pfam" id="PF11181"/>
    </source>
</evidence>
<dbReference type="PANTHER" id="PTHR36109">
    <property type="entry name" value="MEMBRANE PROTEIN-RELATED"/>
    <property type="match status" value="1"/>
</dbReference>